<evidence type="ECO:0000313" key="2">
    <source>
        <dbReference type="EMBL" id="MBF7978108.1"/>
    </source>
</evidence>
<evidence type="ECO:0008006" key="4">
    <source>
        <dbReference type="Google" id="ProtNLM"/>
    </source>
</evidence>
<name>A0ABS0E1P7_9GAMM</name>
<keyword evidence="1" id="KW-0472">Membrane</keyword>
<dbReference type="EMBL" id="JADOBI010000001">
    <property type="protein sequence ID" value="MBF7978108.1"/>
    <property type="molecule type" value="Genomic_DNA"/>
</dbReference>
<feature type="transmembrane region" description="Helical" evidence="1">
    <location>
        <begin position="81"/>
        <end position="101"/>
    </location>
</feature>
<keyword evidence="1" id="KW-1133">Transmembrane helix</keyword>
<accession>A0ABS0E1P7</accession>
<keyword evidence="1" id="KW-0812">Transmembrane</keyword>
<feature type="transmembrane region" description="Helical" evidence="1">
    <location>
        <begin position="107"/>
        <end position="124"/>
    </location>
</feature>
<organism evidence="2 3">
    <name type="scientific">Rahnella laticis</name>
    <dbReference type="NCBI Taxonomy" id="2787622"/>
    <lineage>
        <taxon>Bacteria</taxon>
        <taxon>Pseudomonadati</taxon>
        <taxon>Pseudomonadota</taxon>
        <taxon>Gammaproteobacteria</taxon>
        <taxon>Enterobacterales</taxon>
        <taxon>Yersiniaceae</taxon>
        <taxon>Rahnella</taxon>
    </lineage>
</organism>
<gene>
    <name evidence="2" type="ORF">IV433_01640</name>
</gene>
<evidence type="ECO:0000256" key="1">
    <source>
        <dbReference type="SAM" id="Phobius"/>
    </source>
</evidence>
<protein>
    <recommendedName>
        <fullName evidence="4">DUF2178 domain-containing protein</fullName>
    </recommendedName>
</protein>
<keyword evidence="3" id="KW-1185">Reference proteome</keyword>
<feature type="transmembrane region" description="Helical" evidence="1">
    <location>
        <begin position="34"/>
        <end position="57"/>
    </location>
</feature>
<reference evidence="2 3" key="1">
    <citation type="submission" date="2020-11" db="EMBL/GenBank/DDBJ databases">
        <title>Taxonomic investigation of Rahnella strains.</title>
        <authorList>
            <person name="Lee S.D."/>
        </authorList>
    </citation>
    <scope>NUCLEOTIDE SEQUENCE [LARGE SCALE GENOMIC DNA]</scope>
    <source>
        <strain evidence="2 3">SAP-17</strain>
    </source>
</reference>
<proteinExistence type="predicted"/>
<comment type="caution">
    <text evidence="2">The sequence shown here is derived from an EMBL/GenBank/DDBJ whole genome shotgun (WGS) entry which is preliminary data.</text>
</comment>
<dbReference type="Proteomes" id="UP000636811">
    <property type="component" value="Unassembled WGS sequence"/>
</dbReference>
<sequence length="134" mass="14695">MKTFIAYVVSLLLLISMAAGVFYQIDGLVTLAVSINWMICILAIPIAIATVAASILYEKSNEESRIKIAKVLVQAAKRKSFIARVTGWTTFLIMTSLFAWSGWIVTAIAYVLASLIIKLANSIARDEAIKQNLI</sequence>
<evidence type="ECO:0000313" key="3">
    <source>
        <dbReference type="Proteomes" id="UP000636811"/>
    </source>
</evidence>
<dbReference type="RefSeq" id="WP_195812700.1">
    <property type="nucleotide sequence ID" value="NZ_JADOBI010000001.1"/>
</dbReference>